<organism evidence="1 2">
    <name type="scientific">Paracoccus limosus</name>
    <dbReference type="NCBI Taxonomy" id="913252"/>
    <lineage>
        <taxon>Bacteria</taxon>
        <taxon>Pseudomonadati</taxon>
        <taxon>Pseudomonadota</taxon>
        <taxon>Alphaproteobacteria</taxon>
        <taxon>Rhodobacterales</taxon>
        <taxon>Paracoccaceae</taxon>
        <taxon>Paracoccus</taxon>
    </lineage>
</organism>
<comment type="caution">
    <text evidence="1">The sequence shown here is derived from an EMBL/GenBank/DDBJ whole genome shotgun (WGS) entry which is preliminary data.</text>
</comment>
<accession>A0A844H3D2</accession>
<dbReference type="EMBL" id="WMIF01000005">
    <property type="protein sequence ID" value="MTH33980.1"/>
    <property type="molecule type" value="Genomic_DNA"/>
</dbReference>
<keyword evidence="2" id="KW-1185">Reference proteome</keyword>
<proteinExistence type="predicted"/>
<evidence type="ECO:0008006" key="3">
    <source>
        <dbReference type="Google" id="ProtNLM"/>
    </source>
</evidence>
<name>A0A844H3D2_9RHOB</name>
<sequence length="145" mass="15318">MSARRPARFASQFPAPLRRAMALVLALPFVLLSLLAQGTMVAAGPTPDSFMVVLCGDHRPVEMVLDDSGDLVPIDEYRGTHPSTPPQGAPVCDWALHAQPVLDAAPPPVLPGQRLARPLSRLTALPQRAALAETPAALARGPPLL</sequence>
<protein>
    <recommendedName>
        <fullName evidence="3">DUF2946 domain-containing protein</fullName>
    </recommendedName>
</protein>
<dbReference type="OrthoDB" id="7778781at2"/>
<dbReference type="RefSeq" id="WP_155063541.1">
    <property type="nucleotide sequence ID" value="NZ_WMIF01000005.1"/>
</dbReference>
<gene>
    <name evidence="1" type="ORF">GL279_05135</name>
</gene>
<reference evidence="1 2" key="1">
    <citation type="submission" date="2019-11" db="EMBL/GenBank/DDBJ databases">
        <authorList>
            <person name="Dong K."/>
        </authorList>
    </citation>
    <scope>NUCLEOTIDE SEQUENCE [LARGE SCALE GENOMIC DNA]</scope>
    <source>
        <strain evidence="1 2">JCM 17370</strain>
    </source>
</reference>
<evidence type="ECO:0000313" key="1">
    <source>
        <dbReference type="EMBL" id="MTH33980.1"/>
    </source>
</evidence>
<dbReference type="Proteomes" id="UP000442533">
    <property type="component" value="Unassembled WGS sequence"/>
</dbReference>
<dbReference type="AlphaFoldDB" id="A0A844H3D2"/>
<evidence type="ECO:0000313" key="2">
    <source>
        <dbReference type="Proteomes" id="UP000442533"/>
    </source>
</evidence>